<organism evidence="1 2">
    <name type="scientific">Ordospora colligata OC4</name>
    <dbReference type="NCBI Taxonomy" id="1354746"/>
    <lineage>
        <taxon>Eukaryota</taxon>
        <taxon>Fungi</taxon>
        <taxon>Fungi incertae sedis</taxon>
        <taxon>Microsporidia</taxon>
        <taxon>Ordosporidae</taxon>
        <taxon>Ordospora</taxon>
    </lineage>
</organism>
<dbReference type="HOGENOM" id="CLU_1199813_0_0_1"/>
<evidence type="ECO:0000313" key="1">
    <source>
        <dbReference type="EMBL" id="KHN69177.1"/>
    </source>
</evidence>
<dbReference type="OrthoDB" id="2193288at2759"/>
<name>A0A0B2UJF0_9MICR</name>
<protein>
    <submittedName>
        <fullName evidence="1">Uncharacterized protein</fullName>
    </submittedName>
</protein>
<sequence length="210" mass="24177">MYEELLNFLLAKKKRLLSEEETDRLMELIAKSMGLDENFREQTDSKALIKKILDNVDVEEVDTSESDSVREAVDDLFFDGDSSDMMQALSDSEEGRDMMLSEKKFKRGEFKGCQGDGVINSEKKKMVGIIQKSEVDGNDEMAAKEAMEEVDEMKREFKLPGFEVNKEKQTKDIDASIDDQEEFWFDIGNLKKVRKFGSDVKFFDEEGKEL</sequence>
<gene>
    <name evidence="1" type="ORF">M896_091050</name>
</gene>
<dbReference type="AlphaFoldDB" id="A0A0B2UJF0"/>
<dbReference type="InParanoid" id="A0A0B2UJF0"/>
<dbReference type="Proteomes" id="UP000031056">
    <property type="component" value="Unassembled WGS sequence"/>
</dbReference>
<dbReference type="EMBL" id="JOKQ01000009">
    <property type="protein sequence ID" value="KHN69177.1"/>
    <property type="molecule type" value="Genomic_DNA"/>
</dbReference>
<keyword evidence="2" id="KW-1185">Reference proteome</keyword>
<dbReference type="GeneID" id="26262318"/>
<dbReference type="VEuPathDB" id="MicrosporidiaDB:M896_091050"/>
<dbReference type="RefSeq" id="XP_014563219.1">
    <property type="nucleotide sequence ID" value="XM_014707733.1"/>
</dbReference>
<proteinExistence type="predicted"/>
<reference evidence="1 2" key="1">
    <citation type="journal article" date="2014" name="MBio">
        <title>The Ordospora colligata genome; evolution of extreme reduction in microsporidia and host-to-parasite horizontal gene transfer.</title>
        <authorList>
            <person name="Pombert J.-F."/>
            <person name="Haag K.L."/>
            <person name="Beidas S."/>
            <person name="Ebert D."/>
            <person name="Keeling P.J."/>
        </authorList>
    </citation>
    <scope>NUCLEOTIDE SEQUENCE [LARGE SCALE GENOMIC DNA]</scope>
    <source>
        <strain evidence="1 2">OC4</strain>
    </source>
</reference>
<comment type="caution">
    <text evidence="1">The sequence shown here is derived from an EMBL/GenBank/DDBJ whole genome shotgun (WGS) entry which is preliminary data.</text>
</comment>
<evidence type="ECO:0000313" key="2">
    <source>
        <dbReference type="Proteomes" id="UP000031056"/>
    </source>
</evidence>
<accession>A0A0B2UJF0</accession>